<protein>
    <submittedName>
        <fullName evidence="1">Uncharacterized protein</fullName>
    </submittedName>
</protein>
<dbReference type="Proteomes" id="UP001280121">
    <property type="component" value="Unassembled WGS sequence"/>
</dbReference>
<dbReference type="AlphaFoldDB" id="A0AAD9WU65"/>
<keyword evidence="2" id="KW-1185">Reference proteome</keyword>
<dbReference type="EMBL" id="JANJYI010000006">
    <property type="protein sequence ID" value="KAK2643979.1"/>
    <property type="molecule type" value="Genomic_DNA"/>
</dbReference>
<name>A0AAD9WU65_9ROSI</name>
<evidence type="ECO:0000313" key="1">
    <source>
        <dbReference type="EMBL" id="KAK2643979.1"/>
    </source>
</evidence>
<dbReference type="Gene3D" id="3.40.50.2000">
    <property type="entry name" value="Glycogen Phosphorylase B"/>
    <property type="match status" value="2"/>
</dbReference>
<evidence type="ECO:0000313" key="2">
    <source>
        <dbReference type="Proteomes" id="UP001280121"/>
    </source>
</evidence>
<dbReference type="PANTHER" id="PTHR48045">
    <property type="entry name" value="UDP-GLYCOSYLTRANSFERASE 72B1"/>
    <property type="match status" value="1"/>
</dbReference>
<proteinExistence type="predicted"/>
<accession>A0AAD9WU65</accession>
<comment type="caution">
    <text evidence="1">The sequence shown here is derived from an EMBL/GenBank/DDBJ whole genome shotgun (WGS) entry which is preliminary data.</text>
</comment>
<dbReference type="PANTHER" id="PTHR48045:SF3">
    <property type="entry name" value="GLYCOSYLTRANSFERASE"/>
    <property type="match status" value="1"/>
</dbReference>
<organism evidence="1 2">
    <name type="scientific">Dipteronia dyeriana</name>
    <dbReference type="NCBI Taxonomy" id="168575"/>
    <lineage>
        <taxon>Eukaryota</taxon>
        <taxon>Viridiplantae</taxon>
        <taxon>Streptophyta</taxon>
        <taxon>Embryophyta</taxon>
        <taxon>Tracheophyta</taxon>
        <taxon>Spermatophyta</taxon>
        <taxon>Magnoliopsida</taxon>
        <taxon>eudicotyledons</taxon>
        <taxon>Gunneridae</taxon>
        <taxon>Pentapetalae</taxon>
        <taxon>rosids</taxon>
        <taxon>malvids</taxon>
        <taxon>Sapindales</taxon>
        <taxon>Sapindaceae</taxon>
        <taxon>Hippocastanoideae</taxon>
        <taxon>Acereae</taxon>
        <taxon>Dipteronia</taxon>
    </lineage>
</organism>
<dbReference type="SUPFAM" id="SSF53756">
    <property type="entry name" value="UDP-Glycosyltransferase/glycogen phosphorylase"/>
    <property type="match status" value="1"/>
</dbReference>
<gene>
    <name evidence="1" type="ORF">Ddye_019174</name>
</gene>
<sequence>MVTWPLFTNQFYNKKLVTQVLKIGVGVQEMRNMGVSSKREAIEKALKEIMVGDGAEEIKKRTNGLGMRARRAVEEGGSSSSDLNALIQELSLVSRLKRDKSLHFSRESWVLRIRSRV</sequence>
<reference evidence="1" key="1">
    <citation type="journal article" date="2023" name="Plant J.">
        <title>Genome sequences and population genomics provide insights into the demographic history, inbreeding, and mutation load of two 'living fossil' tree species of Dipteronia.</title>
        <authorList>
            <person name="Feng Y."/>
            <person name="Comes H.P."/>
            <person name="Chen J."/>
            <person name="Zhu S."/>
            <person name="Lu R."/>
            <person name="Zhang X."/>
            <person name="Li P."/>
            <person name="Qiu J."/>
            <person name="Olsen K.M."/>
            <person name="Qiu Y."/>
        </authorList>
    </citation>
    <scope>NUCLEOTIDE SEQUENCE</scope>
    <source>
        <strain evidence="1">KIB01</strain>
    </source>
</reference>